<feature type="transmembrane region" description="Helical" evidence="2">
    <location>
        <begin position="219"/>
        <end position="237"/>
    </location>
</feature>
<dbReference type="AlphaFoldDB" id="A0A432MK63"/>
<feature type="transmembrane region" description="Helical" evidence="2">
    <location>
        <begin position="356"/>
        <end position="376"/>
    </location>
</feature>
<protein>
    <recommendedName>
        <fullName evidence="5">Glycosyltransferase RgtA/B/C/D-like domain-containing protein</fullName>
    </recommendedName>
</protein>
<feature type="transmembrane region" description="Helical" evidence="2">
    <location>
        <begin position="169"/>
        <end position="188"/>
    </location>
</feature>
<reference evidence="3 4" key="2">
    <citation type="submission" date="2019-01" db="EMBL/GenBank/DDBJ databases">
        <title>Tautonia sociabilis, a novel thermotolerant planctomycete of Isosphaeraceae family, isolated from a 4000 m deep subterranean habitat.</title>
        <authorList>
            <person name="Kovaleva O.L."/>
            <person name="Elcheninov A.G."/>
            <person name="Van Heerden E."/>
            <person name="Toshchakov S.V."/>
            <person name="Novikov A."/>
            <person name="Bonch-Osmolovskaya E.A."/>
            <person name="Kublanov I.V."/>
        </authorList>
    </citation>
    <scope>NUCLEOTIDE SEQUENCE [LARGE SCALE GENOMIC DNA]</scope>
    <source>
        <strain evidence="3 4">GM2012</strain>
    </source>
</reference>
<feature type="transmembrane region" description="Helical" evidence="2">
    <location>
        <begin position="135"/>
        <end position="157"/>
    </location>
</feature>
<dbReference type="EMBL" id="RYZH01000017">
    <property type="protein sequence ID" value="RUL87791.1"/>
    <property type="molecule type" value="Genomic_DNA"/>
</dbReference>
<keyword evidence="4" id="KW-1185">Reference proteome</keyword>
<sequence>MISRTGRQRSAVFPHDRFVGERPLLGEPGADPSTRPSGRAAPAIRPLGVMSVVGVLGFLFVANLGVALFVNNEQFLYYYDGAGWWEWSRQYMSLQSQSFWRSIGEVFETIRTKDQNLLAAVPLGTWMRLAGESRLSYELAVTNIYGGACLLGLMILVRGFWSERESARAGWWLELVPAAALLLLPAFWVPILRGYPEAGGMAMALVVLWLYFSSTDRRSYHPAYFAIGVLLAGLFIFRRWYAYWVVAFLAISALDRAVLAVMDLRRNGFDWRRLARLTLPVPVMGLVAFAVLAGLAMPMVRRVLETDFADIYSAYNRGGGLIGNLTLSFRPFGWLPTLLGVASLLYLAAGRSTRRMSLFVGAQAVLIVALFFRIQFLMMHQLYMLLPGYLLVCCVAATRIAGLLPNRTLRAGWLGGLLAIGLTVSVPTYCGAARPLIEPIAGLLPERCQPLVRHDLDAFIRLNSAIEEHLAGTDGKVYVLASSISISADHLIHAGPSLRMPFPSANRVIGRWCIVDKTNSFPRELLQADLVVVASPIQYHLDPSDQRIVGIPARHFLEGTGIARAFERLPETFTIEQGIEVYLFKKTRPIEPSEVAELSDQLREAYPDRPYIYTPY</sequence>
<gene>
    <name evidence="3" type="ORF">TsocGM_10540</name>
</gene>
<dbReference type="OrthoDB" id="437613at2"/>
<evidence type="ECO:0000313" key="4">
    <source>
        <dbReference type="Proteomes" id="UP000280296"/>
    </source>
</evidence>
<evidence type="ECO:0000313" key="3">
    <source>
        <dbReference type="EMBL" id="RUL87791.1"/>
    </source>
</evidence>
<proteinExistence type="predicted"/>
<comment type="caution">
    <text evidence="3">The sequence shown here is derived from an EMBL/GenBank/DDBJ whole genome shotgun (WGS) entry which is preliminary data.</text>
</comment>
<feature type="transmembrane region" description="Helical" evidence="2">
    <location>
        <begin position="194"/>
        <end position="212"/>
    </location>
</feature>
<evidence type="ECO:0000256" key="2">
    <source>
        <dbReference type="SAM" id="Phobius"/>
    </source>
</evidence>
<feature type="transmembrane region" description="Helical" evidence="2">
    <location>
        <begin position="332"/>
        <end position="349"/>
    </location>
</feature>
<dbReference type="RefSeq" id="WP_126725302.1">
    <property type="nucleotide sequence ID" value="NZ_RYZH01000017.1"/>
</dbReference>
<keyword evidence="2" id="KW-0472">Membrane</keyword>
<accession>A0A432MK63</accession>
<organism evidence="3 4">
    <name type="scientific">Tautonia sociabilis</name>
    <dbReference type="NCBI Taxonomy" id="2080755"/>
    <lineage>
        <taxon>Bacteria</taxon>
        <taxon>Pseudomonadati</taxon>
        <taxon>Planctomycetota</taxon>
        <taxon>Planctomycetia</taxon>
        <taxon>Isosphaerales</taxon>
        <taxon>Isosphaeraceae</taxon>
        <taxon>Tautonia</taxon>
    </lineage>
</organism>
<feature type="region of interest" description="Disordered" evidence="1">
    <location>
        <begin position="20"/>
        <end position="39"/>
    </location>
</feature>
<dbReference type="Proteomes" id="UP000280296">
    <property type="component" value="Unassembled WGS sequence"/>
</dbReference>
<feature type="transmembrane region" description="Helical" evidence="2">
    <location>
        <begin position="47"/>
        <end position="70"/>
    </location>
</feature>
<keyword evidence="2" id="KW-1133">Transmembrane helix</keyword>
<feature type="transmembrane region" description="Helical" evidence="2">
    <location>
        <begin position="274"/>
        <end position="297"/>
    </location>
</feature>
<reference evidence="3 4" key="1">
    <citation type="submission" date="2018-12" db="EMBL/GenBank/DDBJ databases">
        <authorList>
            <person name="Toschakov S.V."/>
        </authorList>
    </citation>
    <scope>NUCLEOTIDE SEQUENCE [LARGE SCALE GENOMIC DNA]</scope>
    <source>
        <strain evidence="3 4">GM2012</strain>
    </source>
</reference>
<feature type="transmembrane region" description="Helical" evidence="2">
    <location>
        <begin position="411"/>
        <end position="429"/>
    </location>
</feature>
<evidence type="ECO:0008006" key="5">
    <source>
        <dbReference type="Google" id="ProtNLM"/>
    </source>
</evidence>
<name>A0A432MK63_9BACT</name>
<evidence type="ECO:0000256" key="1">
    <source>
        <dbReference type="SAM" id="MobiDB-lite"/>
    </source>
</evidence>
<feature type="transmembrane region" description="Helical" evidence="2">
    <location>
        <begin position="243"/>
        <end position="262"/>
    </location>
</feature>
<keyword evidence="2" id="KW-0812">Transmembrane</keyword>
<feature type="transmembrane region" description="Helical" evidence="2">
    <location>
        <begin position="382"/>
        <end position="404"/>
    </location>
</feature>